<proteinExistence type="predicted"/>
<reference evidence="1 2" key="1">
    <citation type="submission" date="2015-06" db="EMBL/GenBank/DDBJ databases">
        <title>Survival trade-offs in plant roots during colonization by closely related pathogenic and mutualistic fungi.</title>
        <authorList>
            <person name="Hacquard S."/>
            <person name="Kracher B."/>
            <person name="Hiruma K."/>
            <person name="Weinman A."/>
            <person name="Muench P."/>
            <person name="Garrido Oter R."/>
            <person name="Ver Loren van Themaat E."/>
            <person name="Dallerey J.-F."/>
            <person name="Damm U."/>
            <person name="Henrissat B."/>
            <person name="Lespinet O."/>
            <person name="Thon M."/>
            <person name="Kemen E."/>
            <person name="McHardy A.C."/>
            <person name="Schulze-Lefert P."/>
            <person name="O'Connell R.J."/>
        </authorList>
    </citation>
    <scope>NUCLEOTIDE SEQUENCE [LARGE SCALE GENOMIC DNA]</scope>
    <source>
        <strain evidence="1 2">0861</strain>
    </source>
</reference>
<comment type="caution">
    <text evidence="1">The sequence shown here is derived from an EMBL/GenBank/DDBJ whole genome shotgun (WGS) entry which is preliminary data.</text>
</comment>
<protein>
    <submittedName>
        <fullName evidence="1">Acyl-coA dehydrogenase domain-containing protein</fullName>
    </submittedName>
</protein>
<evidence type="ECO:0000313" key="2">
    <source>
        <dbReference type="Proteomes" id="UP000076552"/>
    </source>
</evidence>
<name>A0A166VW60_9PEZI</name>
<dbReference type="Proteomes" id="UP000076552">
    <property type="component" value="Unassembled WGS sequence"/>
</dbReference>
<accession>A0A166VW60</accession>
<dbReference type="EMBL" id="LFIV01000027">
    <property type="protein sequence ID" value="KZL75021.1"/>
    <property type="molecule type" value="Genomic_DNA"/>
</dbReference>
<gene>
    <name evidence="1" type="ORF">CT0861_00891</name>
</gene>
<evidence type="ECO:0000313" key="1">
    <source>
        <dbReference type="EMBL" id="KZL75021.1"/>
    </source>
</evidence>
<dbReference type="AlphaFoldDB" id="A0A166VW60"/>
<sequence>MRVEQISRDLRVNIVGGGSEEVISDLAVRQEIAATMNRRAKLVMTTTPGCTWGLALWLAA</sequence>
<organism evidence="1 2">
    <name type="scientific">Colletotrichum tofieldiae</name>
    <dbReference type="NCBI Taxonomy" id="708197"/>
    <lineage>
        <taxon>Eukaryota</taxon>
        <taxon>Fungi</taxon>
        <taxon>Dikarya</taxon>
        <taxon>Ascomycota</taxon>
        <taxon>Pezizomycotina</taxon>
        <taxon>Sordariomycetes</taxon>
        <taxon>Hypocreomycetidae</taxon>
        <taxon>Glomerellales</taxon>
        <taxon>Glomerellaceae</taxon>
        <taxon>Colletotrichum</taxon>
        <taxon>Colletotrichum spaethianum species complex</taxon>
    </lineage>
</organism>
<keyword evidence="2" id="KW-1185">Reference proteome</keyword>